<feature type="transmembrane region" description="Helical" evidence="1">
    <location>
        <begin position="50"/>
        <end position="67"/>
    </location>
</feature>
<feature type="transmembrane region" description="Helical" evidence="1">
    <location>
        <begin position="79"/>
        <end position="109"/>
    </location>
</feature>
<evidence type="ECO:0000313" key="3">
    <source>
        <dbReference type="EMBL" id="AEV29795.1"/>
    </source>
</evidence>
<dbReference type="AlphaFoldDB" id="G8QQF0"/>
<keyword evidence="4" id="KW-1185">Reference proteome</keyword>
<dbReference type="RefSeq" id="WP_014270638.1">
    <property type="nucleotide sequence ID" value="NC_016633.1"/>
</dbReference>
<gene>
    <name evidence="3" type="ordered locus">SpiGrapes_2008</name>
</gene>
<feature type="transmembrane region" description="Helical" evidence="1">
    <location>
        <begin position="12"/>
        <end position="30"/>
    </location>
</feature>
<evidence type="ECO:0000256" key="1">
    <source>
        <dbReference type="SAM" id="Phobius"/>
    </source>
</evidence>
<keyword evidence="1" id="KW-0812">Transmembrane</keyword>
<keyword evidence="1" id="KW-1133">Transmembrane helix</keyword>
<name>G8QQF0_SPHPG</name>
<dbReference type="Pfam" id="PF07331">
    <property type="entry name" value="TctB"/>
    <property type="match status" value="1"/>
</dbReference>
<feature type="transmembrane region" description="Helical" evidence="1">
    <location>
        <begin position="121"/>
        <end position="141"/>
    </location>
</feature>
<dbReference type="eggNOG" id="ENOG5032TK5">
    <property type="taxonomic scope" value="Bacteria"/>
</dbReference>
<reference evidence="3 4" key="1">
    <citation type="submission" date="2011-11" db="EMBL/GenBank/DDBJ databases">
        <title>Complete sequence of Spirochaeta sp. grapes.</title>
        <authorList>
            <consortium name="US DOE Joint Genome Institute"/>
            <person name="Lucas S."/>
            <person name="Han J."/>
            <person name="Lapidus A."/>
            <person name="Cheng J.-F."/>
            <person name="Goodwin L."/>
            <person name="Pitluck S."/>
            <person name="Peters L."/>
            <person name="Ovchinnikova G."/>
            <person name="Munk A.C."/>
            <person name="Detter J.C."/>
            <person name="Han C."/>
            <person name="Tapia R."/>
            <person name="Land M."/>
            <person name="Hauser L."/>
            <person name="Kyrpides N."/>
            <person name="Ivanova N."/>
            <person name="Pagani I."/>
            <person name="Ritalahtilisa K."/>
            <person name="Loeffler F."/>
            <person name="Woyke T."/>
        </authorList>
    </citation>
    <scope>NUCLEOTIDE SEQUENCE [LARGE SCALE GENOMIC DNA]</scope>
    <source>
        <strain evidence="4">ATCC BAA-1885 / DSM 22778 / Grapes</strain>
    </source>
</reference>
<keyword evidence="1" id="KW-0472">Membrane</keyword>
<dbReference type="InterPro" id="IPR009936">
    <property type="entry name" value="DUF1468"/>
</dbReference>
<evidence type="ECO:0000313" key="4">
    <source>
        <dbReference type="Proteomes" id="UP000005632"/>
    </source>
</evidence>
<protein>
    <submittedName>
        <fullName evidence="3">Tripartite tricarboxylate transporter TctB family</fullName>
    </submittedName>
</protein>
<feature type="domain" description="DUF1468" evidence="2">
    <location>
        <begin position="14"/>
        <end position="144"/>
    </location>
</feature>
<accession>G8QQF0</accession>
<dbReference type="EMBL" id="CP003155">
    <property type="protein sequence ID" value="AEV29795.1"/>
    <property type="molecule type" value="Genomic_DNA"/>
</dbReference>
<dbReference type="KEGG" id="sgp:SpiGrapes_2008"/>
<evidence type="ECO:0000259" key="2">
    <source>
        <dbReference type="Pfam" id="PF07331"/>
    </source>
</evidence>
<sequence>MERKKFKVPANRIIPVFTALVAIVFMYYGLTKYGFWDAMKGPRPGFVPTLISVLLLALSLISFISSFKEEAPVFPMDGWLCALGMVSIIVSTFIIGLVPSVALYMVLWLRVFEKSSWKTTLIALVVIMAIVIGVFSLWLGIDFPKGIILDAIFR</sequence>
<dbReference type="HOGENOM" id="CLU_1746438_0_0_12"/>
<dbReference type="Proteomes" id="UP000005632">
    <property type="component" value="Chromosome"/>
</dbReference>
<organism evidence="3 4">
    <name type="scientific">Sphaerochaeta pleomorpha (strain ATCC BAA-1885 / DSM 22778 / Grapes)</name>
    <dbReference type="NCBI Taxonomy" id="158190"/>
    <lineage>
        <taxon>Bacteria</taxon>
        <taxon>Pseudomonadati</taxon>
        <taxon>Spirochaetota</taxon>
        <taxon>Spirochaetia</taxon>
        <taxon>Spirochaetales</taxon>
        <taxon>Sphaerochaetaceae</taxon>
        <taxon>Sphaerochaeta</taxon>
    </lineage>
</organism>
<proteinExistence type="predicted"/>
<dbReference type="STRING" id="158190.SpiGrapes_2008"/>